<reference evidence="13" key="1">
    <citation type="submission" date="2021-04" db="EMBL/GenBank/DDBJ databases">
        <title>Oceanospirillales bacteria with DddD are important DMSP degraders in coastal seawater.</title>
        <authorList>
            <person name="Liu J."/>
        </authorList>
    </citation>
    <scope>NUCLEOTIDE SEQUENCE</scope>
    <source>
        <strain evidence="13">D13-1</strain>
    </source>
</reference>
<evidence type="ECO:0000313" key="14">
    <source>
        <dbReference type="Proteomes" id="UP001058461"/>
    </source>
</evidence>
<keyword evidence="14" id="KW-1185">Reference proteome</keyword>
<dbReference type="NCBIfam" id="NF033855">
    <property type="entry name" value="tRNA_MNMC2"/>
    <property type="match status" value="1"/>
</dbReference>
<dbReference type="NCBIfam" id="NF002481">
    <property type="entry name" value="PRK01747.1-2"/>
    <property type="match status" value="1"/>
</dbReference>
<protein>
    <recommendedName>
        <fullName evidence="10">tRNA 5-methylaminomethyl-2-thiouridine biosynthesis bifunctional protein MnmC</fullName>
        <shortName evidence="10">tRNA mnm(5)s(2)U biosynthesis bifunctional protein</shortName>
    </recommendedName>
    <domain>
        <recommendedName>
            <fullName evidence="10">tRNA (mnm(5)s(2)U34)-methyltransferase</fullName>
            <ecNumber evidence="10">2.1.1.61</ecNumber>
        </recommendedName>
    </domain>
    <domain>
        <recommendedName>
            <fullName evidence="10">FAD-dependent cmnm(5)s(2)U34 oxidoreductase</fullName>
            <ecNumber evidence="10">1.5.-.-</ecNumber>
        </recommendedName>
    </domain>
</protein>
<keyword evidence="3 10" id="KW-0285">Flavoprotein</keyword>
<dbReference type="Gene3D" id="3.30.9.10">
    <property type="entry name" value="D-Amino Acid Oxidase, subunit A, domain 2"/>
    <property type="match status" value="1"/>
</dbReference>
<name>A0ABY5HCC6_9GAMM</name>
<organism evidence="13 14">
    <name type="scientific">Marinobacterium rhizophilum</name>
    <dbReference type="NCBI Taxonomy" id="420402"/>
    <lineage>
        <taxon>Bacteria</taxon>
        <taxon>Pseudomonadati</taxon>
        <taxon>Pseudomonadota</taxon>
        <taxon>Gammaproteobacteria</taxon>
        <taxon>Oceanospirillales</taxon>
        <taxon>Oceanospirillaceae</taxon>
        <taxon>Marinobacterium</taxon>
    </lineage>
</organism>
<dbReference type="InterPro" id="IPR006076">
    <property type="entry name" value="FAD-dep_OxRdtase"/>
</dbReference>
<evidence type="ECO:0000256" key="8">
    <source>
        <dbReference type="ARBA" id="ARBA00023002"/>
    </source>
</evidence>
<evidence type="ECO:0000256" key="3">
    <source>
        <dbReference type="ARBA" id="ARBA00022630"/>
    </source>
</evidence>
<keyword evidence="7 10" id="KW-0274">FAD</keyword>
<dbReference type="InterPro" id="IPR036188">
    <property type="entry name" value="FAD/NAD-bd_sf"/>
</dbReference>
<evidence type="ECO:0000259" key="12">
    <source>
        <dbReference type="Pfam" id="PF05430"/>
    </source>
</evidence>
<dbReference type="Pfam" id="PF01266">
    <property type="entry name" value="DAO"/>
    <property type="match status" value="1"/>
</dbReference>
<keyword evidence="2 10" id="KW-0489">Methyltransferase</keyword>
<evidence type="ECO:0000256" key="6">
    <source>
        <dbReference type="ARBA" id="ARBA00022694"/>
    </source>
</evidence>
<dbReference type="PANTHER" id="PTHR13847">
    <property type="entry name" value="SARCOSINE DEHYDROGENASE-RELATED"/>
    <property type="match status" value="1"/>
</dbReference>
<dbReference type="SUPFAM" id="SSF51905">
    <property type="entry name" value="FAD/NAD(P)-binding domain"/>
    <property type="match status" value="1"/>
</dbReference>
<evidence type="ECO:0000256" key="10">
    <source>
        <dbReference type="HAMAP-Rule" id="MF_01102"/>
    </source>
</evidence>
<dbReference type="EMBL" id="CP073347">
    <property type="protein sequence ID" value="UTW10002.1"/>
    <property type="molecule type" value="Genomic_DNA"/>
</dbReference>
<dbReference type="InterPro" id="IPR023032">
    <property type="entry name" value="tRNA_MAMT_biosynth_bifunc_MnmC"/>
</dbReference>
<dbReference type="InterPro" id="IPR008471">
    <property type="entry name" value="MnmC-like_methylTransf"/>
</dbReference>
<sequence>MTQLQHASIDWKNDRPLSTRFREAYFDPDVGPTEARHVFLAGNRLAERFANLEQPHFCIAETGFGSGLNFLVTRELWRQRAPAHARLHYISVEKHPLNADDLARCLALWPGFSDATAQLLAQYPPLLEGLHRLELDNGCISLTLVFGDAARGLAEVEGTVDAWYLDGFEPAGNPDIKSAALFAQVARLSHACGQQPTTLACACSAPRVQVGLQQAGFRLTRTPGPGSLPEILSATFAGAPAKGQTGVAKQPWFDRPAPLPRPDAALVLGAGLAGACAAHALARRGIAVTVLERCAKPASGGSGNRQGALYAKLPVRPTKQGLLHSTGLDYSRHLLAHLSAQGLLPDHAWQACGLLQLAQNDKEIARQRQLVDTGAYPDTLVRAVSAGEASDIAGTDTPHSGLFFPGAGWVSPVELCQALLQHPLISLRTGTTITSLEPQPDGQWQVRCDSGTTYQAPVVIVATAAAARALPALSHLPLKSIRGQVSETPQPATQAPLRTVVCGDGYIPPPMNGTYCFGATFDLHDSDTEVRPEDHLSNLATLTRSLPTLGAALSQQPLQGRVAFRCSTPDYLPIVGPAPNAERFVSDYARLRQDRKWSFDTEPSHHGGLYVSVGHGSKGLLTCPVGAELLASLVCNEPLPLGRTLTDALSPARFIIKNLIRGSI</sequence>
<dbReference type="Gene3D" id="3.40.50.150">
    <property type="entry name" value="Vaccinia Virus protein VP39"/>
    <property type="match status" value="1"/>
</dbReference>
<feature type="domain" description="MnmC-like methyltransferase" evidence="12">
    <location>
        <begin position="112"/>
        <end position="235"/>
    </location>
</feature>
<proteinExistence type="inferred from homology"/>
<evidence type="ECO:0000256" key="7">
    <source>
        <dbReference type="ARBA" id="ARBA00022827"/>
    </source>
</evidence>
<evidence type="ECO:0000256" key="4">
    <source>
        <dbReference type="ARBA" id="ARBA00022679"/>
    </source>
</evidence>
<feature type="region of interest" description="tRNA (mnm(5)s(2)U34)-methyltransferase" evidence="10">
    <location>
        <begin position="1"/>
        <end position="237"/>
    </location>
</feature>
<evidence type="ECO:0000256" key="1">
    <source>
        <dbReference type="ARBA" id="ARBA00022490"/>
    </source>
</evidence>
<evidence type="ECO:0000256" key="5">
    <source>
        <dbReference type="ARBA" id="ARBA00022691"/>
    </source>
</evidence>
<comment type="cofactor">
    <cofactor evidence="10">
        <name>FAD</name>
        <dbReference type="ChEBI" id="CHEBI:57692"/>
    </cofactor>
</comment>
<feature type="region of interest" description="FAD-dependent cmnm(5)s(2)U34 oxidoreductase" evidence="10">
    <location>
        <begin position="268"/>
        <end position="664"/>
    </location>
</feature>
<evidence type="ECO:0000313" key="13">
    <source>
        <dbReference type="EMBL" id="UTW10002.1"/>
    </source>
</evidence>
<dbReference type="InterPro" id="IPR047785">
    <property type="entry name" value="tRNA_MNMC2"/>
</dbReference>
<dbReference type="NCBIfam" id="TIGR03197">
    <property type="entry name" value="MnmC_Cterm"/>
    <property type="match status" value="1"/>
</dbReference>
<dbReference type="Gene3D" id="3.50.50.60">
    <property type="entry name" value="FAD/NAD(P)-binding domain"/>
    <property type="match status" value="1"/>
</dbReference>
<dbReference type="EC" id="1.5.-.-" evidence="10"/>
<keyword evidence="1 10" id="KW-0963">Cytoplasm</keyword>
<comment type="similarity">
    <text evidence="10">In the C-terminal section; belongs to the DAO family.</text>
</comment>
<keyword evidence="9 10" id="KW-0511">Multifunctional enzyme</keyword>
<keyword evidence="5 10" id="KW-0949">S-adenosyl-L-methionine</keyword>
<evidence type="ECO:0000256" key="2">
    <source>
        <dbReference type="ARBA" id="ARBA00022603"/>
    </source>
</evidence>
<comment type="similarity">
    <text evidence="10">In the N-terminal section; belongs to the methyltransferase superfamily. tRNA (mnm(5)s(2)U34)-methyltransferase family.</text>
</comment>
<dbReference type="RefSeq" id="WP_255852002.1">
    <property type="nucleotide sequence ID" value="NZ_CP073347.1"/>
</dbReference>
<dbReference type="Pfam" id="PF05430">
    <property type="entry name" value="Methyltransf_30"/>
    <property type="match status" value="1"/>
</dbReference>
<keyword evidence="6 10" id="KW-0819">tRNA processing</keyword>
<keyword evidence="8 10" id="KW-0560">Oxidoreductase</keyword>
<evidence type="ECO:0000259" key="11">
    <source>
        <dbReference type="Pfam" id="PF01266"/>
    </source>
</evidence>
<dbReference type="InterPro" id="IPR017610">
    <property type="entry name" value="tRNA_S-uridine_synth_MnmC_C"/>
</dbReference>
<gene>
    <name evidence="10 13" type="primary">mnmC</name>
    <name evidence="13" type="ORF">KDW95_11775</name>
</gene>
<dbReference type="PANTHER" id="PTHR13847:SF283">
    <property type="entry name" value="TRNA 5-METHYLAMINOMETHYL-2-THIOURIDINE BIOSYNTHESIS BIFUNCTIONAL PROTEIN MNMC"/>
    <property type="match status" value="1"/>
</dbReference>
<comment type="subcellular location">
    <subcellularLocation>
        <location evidence="10">Cytoplasm</location>
    </subcellularLocation>
</comment>
<comment type="function">
    <text evidence="10">Catalyzes the last two steps in the biosynthesis of 5-methylaminomethyl-2-thiouridine (mnm(5)s(2)U) at the wobble position (U34) in tRNA. Catalyzes the FAD-dependent demodification of cmnm(5)s(2)U34 to nm(5)s(2)U34, followed by the transfer of a methyl group from S-adenosyl-L-methionine to nm(5)s(2)U34, to form mnm(5)s(2)U34.</text>
</comment>
<dbReference type="EC" id="2.1.1.61" evidence="10"/>
<keyword evidence="4 10" id="KW-0808">Transferase</keyword>
<dbReference type="HAMAP" id="MF_01102">
    <property type="entry name" value="MnmC"/>
    <property type="match status" value="1"/>
</dbReference>
<comment type="catalytic activity">
    <reaction evidence="10">
        <text>5-aminomethyl-2-thiouridine(34) in tRNA + S-adenosyl-L-methionine = 5-methylaminomethyl-2-thiouridine(34) in tRNA + S-adenosyl-L-homocysteine + H(+)</text>
        <dbReference type="Rhea" id="RHEA:19569"/>
        <dbReference type="Rhea" id="RHEA-COMP:10195"/>
        <dbReference type="Rhea" id="RHEA-COMP:10197"/>
        <dbReference type="ChEBI" id="CHEBI:15378"/>
        <dbReference type="ChEBI" id="CHEBI:57856"/>
        <dbReference type="ChEBI" id="CHEBI:59789"/>
        <dbReference type="ChEBI" id="CHEBI:74454"/>
        <dbReference type="ChEBI" id="CHEBI:74455"/>
        <dbReference type="EC" id="2.1.1.61"/>
    </reaction>
</comment>
<feature type="domain" description="FAD dependent oxidoreductase" evidence="11">
    <location>
        <begin position="266"/>
        <end position="633"/>
    </location>
</feature>
<accession>A0ABY5HCC6</accession>
<evidence type="ECO:0000256" key="9">
    <source>
        <dbReference type="ARBA" id="ARBA00023268"/>
    </source>
</evidence>
<dbReference type="Proteomes" id="UP001058461">
    <property type="component" value="Chromosome"/>
</dbReference>
<dbReference type="InterPro" id="IPR029063">
    <property type="entry name" value="SAM-dependent_MTases_sf"/>
</dbReference>
<dbReference type="SUPFAM" id="SSF54373">
    <property type="entry name" value="FAD-linked reductases, C-terminal domain"/>
    <property type="match status" value="1"/>
</dbReference>